<comment type="caution">
    <text evidence="1">The sequence shown here is derived from an EMBL/GenBank/DDBJ whole genome shotgun (WGS) entry which is preliminary data.</text>
</comment>
<evidence type="ECO:0000313" key="2">
    <source>
        <dbReference type="Proteomes" id="UP001172386"/>
    </source>
</evidence>
<sequence length="104" mass="11500">MAQDGGYEPGPLLGQSSFAVIRSEALTDADASKLVKQIQLHGGKAVIDNYPEERLDLDQITHIIAATSDFQDYHDAVEQFKSIVKPSWVEASLATNRLANPRRY</sequence>
<dbReference type="Proteomes" id="UP001172386">
    <property type="component" value="Unassembled WGS sequence"/>
</dbReference>
<protein>
    <submittedName>
        <fullName evidence="1">Regulator of Ty1 Transposition</fullName>
    </submittedName>
</protein>
<organism evidence="1 2">
    <name type="scientific">Neophaeococcomyces mojaviensis</name>
    <dbReference type="NCBI Taxonomy" id="3383035"/>
    <lineage>
        <taxon>Eukaryota</taxon>
        <taxon>Fungi</taxon>
        <taxon>Dikarya</taxon>
        <taxon>Ascomycota</taxon>
        <taxon>Pezizomycotina</taxon>
        <taxon>Eurotiomycetes</taxon>
        <taxon>Chaetothyriomycetidae</taxon>
        <taxon>Chaetothyriales</taxon>
        <taxon>Chaetothyriales incertae sedis</taxon>
        <taxon>Neophaeococcomyces</taxon>
    </lineage>
</organism>
<proteinExistence type="predicted"/>
<dbReference type="EMBL" id="JAPDRQ010000285">
    <property type="protein sequence ID" value="KAJ9651072.1"/>
    <property type="molecule type" value="Genomic_DNA"/>
</dbReference>
<keyword evidence="2" id="KW-1185">Reference proteome</keyword>
<accession>A0ACC2ZU58</accession>
<reference evidence="1" key="1">
    <citation type="submission" date="2022-10" db="EMBL/GenBank/DDBJ databases">
        <title>Culturing micro-colonial fungi from biological soil crusts in the Mojave desert and describing Neophaeococcomyces mojavensis, and introducing the new genera and species Taxawa tesnikishii.</title>
        <authorList>
            <person name="Kurbessoian T."/>
            <person name="Stajich J.E."/>
        </authorList>
    </citation>
    <scope>NUCLEOTIDE SEQUENCE</scope>
    <source>
        <strain evidence="1">JES_112</strain>
    </source>
</reference>
<feature type="non-terminal residue" evidence="1">
    <location>
        <position position="104"/>
    </location>
</feature>
<evidence type="ECO:0000313" key="1">
    <source>
        <dbReference type="EMBL" id="KAJ9651072.1"/>
    </source>
</evidence>
<name>A0ACC2ZU58_9EURO</name>
<gene>
    <name evidence="1" type="primary">ESC4</name>
    <name evidence="1" type="ORF">H2198_009651</name>
</gene>